<dbReference type="AlphaFoldDB" id="A0A1G7HS12"/>
<feature type="signal peptide" evidence="1">
    <location>
        <begin position="1"/>
        <end position="25"/>
    </location>
</feature>
<evidence type="ECO:0000313" key="3">
    <source>
        <dbReference type="EMBL" id="UUD63851.1"/>
    </source>
</evidence>
<name>A0A1G7HS12_9GAMM</name>
<keyword evidence="1" id="KW-0732">Signal</keyword>
<dbReference type="EMBL" id="FNBM01000001">
    <property type="protein sequence ID" value="SDF03118.1"/>
    <property type="molecule type" value="Genomic_DNA"/>
</dbReference>
<dbReference type="STRING" id="640205.SAMN05216381_0760"/>
<evidence type="ECO:0008006" key="6">
    <source>
        <dbReference type="Google" id="ProtNLM"/>
    </source>
</evidence>
<evidence type="ECO:0000313" key="5">
    <source>
        <dbReference type="Proteomes" id="UP000887421"/>
    </source>
</evidence>
<keyword evidence="5" id="KW-1185">Reference proteome</keyword>
<evidence type="ECO:0000313" key="2">
    <source>
        <dbReference type="EMBL" id="SDF03118.1"/>
    </source>
</evidence>
<reference evidence="3" key="2">
    <citation type="submission" date="2021-05" db="EMBL/GenBank/DDBJ databases">
        <title>Complete genome sequence of Pseudomonas seleniipraecipitans strain D1-6.</title>
        <authorList>
            <person name="Lafi F."/>
            <person name="Eida A."/>
            <person name="Alam I."/>
            <person name="Hert H."/>
            <person name="Saad M."/>
        </authorList>
    </citation>
    <scope>NUCLEOTIDE SEQUENCE</scope>
    <source>
        <strain evidence="3">D1-6</strain>
    </source>
</reference>
<dbReference type="EMBL" id="CP076114">
    <property type="protein sequence ID" value="UUD63851.1"/>
    <property type="molecule type" value="Genomic_DNA"/>
</dbReference>
<evidence type="ECO:0000313" key="4">
    <source>
        <dbReference type="Proteomes" id="UP000243378"/>
    </source>
</evidence>
<evidence type="ECO:0000256" key="1">
    <source>
        <dbReference type="SAM" id="SignalP"/>
    </source>
</evidence>
<dbReference type="Proteomes" id="UP000243378">
    <property type="component" value="Unassembled WGS sequence"/>
</dbReference>
<sequence>MKKLLYLSTISLLLTLTGCVSFVPAGPIGDPAQHATTTQARAAMVEDVVITDSKVKDALRKTLSAQFTEQLARRVERGEYFEEVISFPATLGEKDVALKFTFTSLKAKRTPHPAYFPGALLTLTVWIWVNGPIYVDKYDLAGNLQIVDAQGKLLSSSEQAVKLNQNTGLWDNDYFNTSLGTDQLNQLVEQLLQDATHKLAKP</sequence>
<accession>A0A1G7HS12</accession>
<dbReference type="OrthoDB" id="6977035at2"/>
<proteinExistence type="predicted"/>
<dbReference type="RefSeq" id="WP_070881484.1">
    <property type="nucleotide sequence ID" value="NZ_CP076114.1"/>
</dbReference>
<feature type="chain" id="PRO_5017311036" description="Lipoprotein" evidence="1">
    <location>
        <begin position="26"/>
        <end position="202"/>
    </location>
</feature>
<organism evidence="2 4">
    <name type="scientific">Phytopseudomonas seleniipraecipitans</name>
    <dbReference type="NCBI Taxonomy" id="640205"/>
    <lineage>
        <taxon>Bacteria</taxon>
        <taxon>Pseudomonadati</taxon>
        <taxon>Pseudomonadota</taxon>
        <taxon>Gammaproteobacteria</taxon>
        <taxon>Pseudomonadales</taxon>
        <taxon>Pseudomonadaceae</taxon>
        <taxon>Phytopseudomonas</taxon>
    </lineage>
</organism>
<dbReference type="PROSITE" id="PS51257">
    <property type="entry name" value="PROKAR_LIPOPROTEIN"/>
    <property type="match status" value="1"/>
</dbReference>
<gene>
    <name evidence="3" type="ORF">D16iCDA_19605</name>
    <name evidence="2" type="ORF">SAMN05216381_0760</name>
</gene>
<dbReference type="Proteomes" id="UP000887421">
    <property type="component" value="Chromosome"/>
</dbReference>
<reference evidence="2 4" key="1">
    <citation type="submission" date="2016-10" db="EMBL/GenBank/DDBJ databases">
        <authorList>
            <person name="de Groot N.N."/>
        </authorList>
    </citation>
    <scope>NUCLEOTIDE SEQUENCE [LARGE SCALE GENOMIC DNA]</scope>
    <source>
        <strain evidence="2 4">LMG 25475</strain>
    </source>
</reference>
<protein>
    <recommendedName>
        <fullName evidence="6">Lipoprotein</fullName>
    </recommendedName>
</protein>